<dbReference type="InterPro" id="IPR020904">
    <property type="entry name" value="Sc_DH/Rdtase_CS"/>
</dbReference>
<dbReference type="Proteomes" id="UP001165422">
    <property type="component" value="Unassembled WGS sequence"/>
</dbReference>
<comment type="similarity">
    <text evidence="1">Belongs to the short-chain dehydrogenases/reductases (SDR) family.</text>
</comment>
<evidence type="ECO:0000313" key="2">
    <source>
        <dbReference type="EMBL" id="MCC9295756.1"/>
    </source>
</evidence>
<comment type="caution">
    <text evidence="2">The sequence shown here is derived from an EMBL/GenBank/DDBJ whole genome shotgun (WGS) entry which is preliminary data.</text>
</comment>
<proteinExistence type="inferred from homology"/>
<dbReference type="PANTHER" id="PTHR42760">
    <property type="entry name" value="SHORT-CHAIN DEHYDROGENASES/REDUCTASES FAMILY MEMBER"/>
    <property type="match status" value="1"/>
</dbReference>
<dbReference type="EMBL" id="JAJJPB010000017">
    <property type="protein sequence ID" value="MCC9295756.1"/>
    <property type="molecule type" value="Genomic_DNA"/>
</dbReference>
<protein>
    <submittedName>
        <fullName evidence="2">SDR family oxidoreductase</fullName>
    </submittedName>
</protein>
<name>A0ABS8N7W7_9CLOT</name>
<evidence type="ECO:0000313" key="3">
    <source>
        <dbReference type="Proteomes" id="UP001165422"/>
    </source>
</evidence>
<keyword evidence="3" id="KW-1185">Reference proteome</keyword>
<dbReference type="InterPro" id="IPR036291">
    <property type="entry name" value="NAD(P)-bd_dom_sf"/>
</dbReference>
<dbReference type="PRINTS" id="PR00081">
    <property type="entry name" value="GDHRDH"/>
</dbReference>
<dbReference type="Pfam" id="PF13561">
    <property type="entry name" value="adh_short_C2"/>
    <property type="match status" value="1"/>
</dbReference>
<dbReference type="PRINTS" id="PR00080">
    <property type="entry name" value="SDRFAMILY"/>
</dbReference>
<dbReference type="InterPro" id="IPR002347">
    <property type="entry name" value="SDR_fam"/>
</dbReference>
<gene>
    <name evidence="2" type="ORF">LN736_12885</name>
</gene>
<dbReference type="SUPFAM" id="SSF51735">
    <property type="entry name" value="NAD(P)-binding Rossmann-fold domains"/>
    <property type="match status" value="1"/>
</dbReference>
<dbReference type="PROSITE" id="PS00061">
    <property type="entry name" value="ADH_SHORT"/>
    <property type="match status" value="1"/>
</dbReference>
<evidence type="ECO:0000256" key="1">
    <source>
        <dbReference type="ARBA" id="ARBA00006484"/>
    </source>
</evidence>
<dbReference type="CDD" id="cd05233">
    <property type="entry name" value="SDR_c"/>
    <property type="match status" value="1"/>
</dbReference>
<accession>A0ABS8N7W7</accession>
<organism evidence="2 3">
    <name type="scientific">Clostridium aromativorans</name>
    <dbReference type="NCBI Taxonomy" id="2836848"/>
    <lineage>
        <taxon>Bacteria</taxon>
        <taxon>Bacillati</taxon>
        <taxon>Bacillota</taxon>
        <taxon>Clostridia</taxon>
        <taxon>Eubacteriales</taxon>
        <taxon>Clostridiaceae</taxon>
        <taxon>Clostridium</taxon>
    </lineage>
</organism>
<dbReference type="RefSeq" id="WP_150357843.1">
    <property type="nucleotide sequence ID" value="NZ_JAJJPB010000017.1"/>
</dbReference>
<reference evidence="2" key="1">
    <citation type="submission" date="2021-11" db="EMBL/GenBank/DDBJ databases">
        <authorList>
            <person name="Qingchun L."/>
            <person name="Dong Z."/>
            <person name="Zongwei Q."/>
            <person name="Jia Z."/>
            <person name="Duotao L."/>
        </authorList>
    </citation>
    <scope>NUCLEOTIDE SEQUENCE</scope>
    <source>
        <strain evidence="2">WLY-B-L2</strain>
    </source>
</reference>
<dbReference type="NCBIfam" id="NF005559">
    <property type="entry name" value="PRK07231.1"/>
    <property type="match status" value="1"/>
</dbReference>
<dbReference type="Gene3D" id="3.40.50.720">
    <property type="entry name" value="NAD(P)-binding Rossmann-like Domain"/>
    <property type="match status" value="1"/>
</dbReference>
<sequence length="250" mass="27326">MNGLSGKTAIVTGGSRGIGFAIVKLLAEEGASVVIANRKKRESEEGAISELKNKGLDVYSVPCDVSNLGNIKHLISETINHFNKIDMLINCAGVNTRKPVESYTEEDWDYMVDINLKGAFFTCIEAGKHMIAQKSGAIVNVASIQSEQVLPERGIYAVTKGGIKQLTKALAVEWAKYNIRVNAVSPAFVKTEMTEKMLEDKYWGNLIINKTPMKRLGRPEEVAETVLFLVSPKASYITGINLMVDGGWTA</sequence>